<accession>A0A4R2I456</accession>
<evidence type="ECO:0000256" key="3">
    <source>
        <dbReference type="ARBA" id="ARBA00023163"/>
    </source>
</evidence>
<keyword evidence="3" id="KW-0804">Transcription</keyword>
<dbReference type="Proteomes" id="UP000295573">
    <property type="component" value="Unassembled WGS sequence"/>
</dbReference>
<evidence type="ECO:0000313" key="6">
    <source>
        <dbReference type="Proteomes" id="UP000295573"/>
    </source>
</evidence>
<sequence>MTGTRFAGGPAESPGFLLWHVTLRWQRAVTAALAPLDLTHVQFVLLACAWWLAEEGKTPTQVELAGQAGTDIKMTSQVLKTLENKGLLERRPSTTDTRAKTVHPTHAGRALARRAVAEVESVDAEFFTPVNSTTLTRTLTRLID</sequence>
<name>A0A4R2I456_9ACTN</name>
<evidence type="ECO:0000256" key="2">
    <source>
        <dbReference type="ARBA" id="ARBA00023125"/>
    </source>
</evidence>
<gene>
    <name evidence="5" type="ORF">EV646_12067</name>
</gene>
<protein>
    <submittedName>
        <fullName evidence="5">DNA-binding MarR family transcriptional regulator</fullName>
    </submittedName>
</protein>
<dbReference type="PANTHER" id="PTHR33164:SF64">
    <property type="entry name" value="TRANSCRIPTIONAL REGULATOR SLYA"/>
    <property type="match status" value="1"/>
</dbReference>
<dbReference type="InterPro" id="IPR036390">
    <property type="entry name" value="WH_DNA-bd_sf"/>
</dbReference>
<reference evidence="5 6" key="1">
    <citation type="journal article" date="2015" name="Stand. Genomic Sci.">
        <title>Genomic Encyclopedia of Bacterial and Archaeal Type Strains, Phase III: the genomes of soil and plant-associated and newly described type strains.</title>
        <authorList>
            <person name="Whitman W.B."/>
            <person name="Woyke T."/>
            <person name="Klenk H.P."/>
            <person name="Zhou Y."/>
            <person name="Lilburn T.G."/>
            <person name="Beck B.J."/>
            <person name="De Vos P."/>
            <person name="Vandamme P."/>
            <person name="Eisen J.A."/>
            <person name="Garrity G."/>
            <person name="Hugenholtz P."/>
            <person name="Kyrpides N.C."/>
        </authorList>
    </citation>
    <scope>NUCLEOTIDE SEQUENCE [LARGE SCALE GENOMIC DNA]</scope>
    <source>
        <strain evidence="5 6">VKM Ac-2541</strain>
    </source>
</reference>
<keyword evidence="2 5" id="KW-0238">DNA-binding</keyword>
<dbReference type="GO" id="GO:0006950">
    <property type="term" value="P:response to stress"/>
    <property type="evidence" value="ECO:0007669"/>
    <property type="project" value="TreeGrafter"/>
</dbReference>
<dbReference type="InterPro" id="IPR036388">
    <property type="entry name" value="WH-like_DNA-bd_sf"/>
</dbReference>
<comment type="caution">
    <text evidence="5">The sequence shown here is derived from an EMBL/GenBank/DDBJ whole genome shotgun (WGS) entry which is preliminary data.</text>
</comment>
<dbReference type="InterPro" id="IPR000835">
    <property type="entry name" value="HTH_MarR-typ"/>
</dbReference>
<dbReference type="AlphaFoldDB" id="A0A4R2I456"/>
<dbReference type="SUPFAM" id="SSF46785">
    <property type="entry name" value="Winged helix' DNA-binding domain"/>
    <property type="match status" value="1"/>
</dbReference>
<dbReference type="GO" id="GO:0003700">
    <property type="term" value="F:DNA-binding transcription factor activity"/>
    <property type="evidence" value="ECO:0007669"/>
    <property type="project" value="InterPro"/>
</dbReference>
<evidence type="ECO:0000259" key="4">
    <source>
        <dbReference type="PROSITE" id="PS50995"/>
    </source>
</evidence>
<dbReference type="Pfam" id="PF01047">
    <property type="entry name" value="MarR"/>
    <property type="match status" value="1"/>
</dbReference>
<dbReference type="InterPro" id="IPR039422">
    <property type="entry name" value="MarR/SlyA-like"/>
</dbReference>
<dbReference type="PROSITE" id="PS50995">
    <property type="entry name" value="HTH_MARR_2"/>
    <property type="match status" value="1"/>
</dbReference>
<dbReference type="EMBL" id="SLWR01000020">
    <property type="protein sequence ID" value="TCO38692.1"/>
    <property type="molecule type" value="Genomic_DNA"/>
</dbReference>
<feature type="domain" description="HTH marR-type" evidence="4">
    <location>
        <begin position="1"/>
        <end position="144"/>
    </location>
</feature>
<proteinExistence type="predicted"/>
<evidence type="ECO:0000256" key="1">
    <source>
        <dbReference type="ARBA" id="ARBA00023015"/>
    </source>
</evidence>
<dbReference type="RefSeq" id="WP_132157470.1">
    <property type="nucleotide sequence ID" value="NZ_SLWR01000020.1"/>
</dbReference>
<dbReference type="PANTHER" id="PTHR33164">
    <property type="entry name" value="TRANSCRIPTIONAL REGULATOR, MARR FAMILY"/>
    <property type="match status" value="1"/>
</dbReference>
<organism evidence="5 6">
    <name type="scientific">Kribbella antiqua</name>
    <dbReference type="NCBI Taxonomy" id="2512217"/>
    <lineage>
        <taxon>Bacteria</taxon>
        <taxon>Bacillati</taxon>
        <taxon>Actinomycetota</taxon>
        <taxon>Actinomycetes</taxon>
        <taxon>Propionibacteriales</taxon>
        <taxon>Kribbellaceae</taxon>
        <taxon>Kribbella</taxon>
    </lineage>
</organism>
<dbReference type="OrthoDB" id="9806864at2"/>
<evidence type="ECO:0000313" key="5">
    <source>
        <dbReference type="EMBL" id="TCO38692.1"/>
    </source>
</evidence>
<keyword evidence="6" id="KW-1185">Reference proteome</keyword>
<dbReference type="SMART" id="SM00347">
    <property type="entry name" value="HTH_MARR"/>
    <property type="match status" value="1"/>
</dbReference>
<dbReference type="GO" id="GO:0003677">
    <property type="term" value="F:DNA binding"/>
    <property type="evidence" value="ECO:0007669"/>
    <property type="project" value="UniProtKB-KW"/>
</dbReference>
<keyword evidence="1" id="KW-0805">Transcription regulation</keyword>
<dbReference type="Gene3D" id="1.10.10.10">
    <property type="entry name" value="Winged helix-like DNA-binding domain superfamily/Winged helix DNA-binding domain"/>
    <property type="match status" value="1"/>
</dbReference>